<feature type="transmembrane region" description="Helical" evidence="1">
    <location>
        <begin position="54"/>
        <end position="78"/>
    </location>
</feature>
<dbReference type="Pfam" id="PF07786">
    <property type="entry name" value="HGSNAT_cat"/>
    <property type="match status" value="1"/>
</dbReference>
<evidence type="ECO:0000313" key="3">
    <source>
        <dbReference type="EMBL" id="HIK00513.1"/>
    </source>
</evidence>
<feature type="transmembrane region" description="Helical" evidence="1">
    <location>
        <begin position="148"/>
        <end position="173"/>
    </location>
</feature>
<name>A0A832V1P8_9ARCH</name>
<keyword evidence="1" id="KW-0812">Transmembrane</keyword>
<keyword evidence="1" id="KW-1133">Transmembrane helix</keyword>
<protein>
    <submittedName>
        <fullName evidence="3">DUF1624 domain-containing protein</fullName>
    </submittedName>
</protein>
<accession>A0A832V1P8</accession>
<dbReference type="Proteomes" id="UP000646946">
    <property type="component" value="Unassembled WGS sequence"/>
</dbReference>
<evidence type="ECO:0000313" key="4">
    <source>
        <dbReference type="Proteomes" id="UP000646946"/>
    </source>
</evidence>
<organism evidence="3 4">
    <name type="scientific">Candidatus Naiadarchaeum limnaeum</name>
    <dbReference type="NCBI Taxonomy" id="2756139"/>
    <lineage>
        <taxon>Archaea</taxon>
        <taxon>Candidatus Undinarchaeota</taxon>
        <taxon>Candidatus Undinarchaeia</taxon>
        <taxon>Candidatus Naiadarchaeales</taxon>
        <taxon>Candidatus Naiadarchaeaceae</taxon>
        <taxon>Candidatus Naiadarchaeum</taxon>
    </lineage>
</organism>
<reference evidence="3 4" key="1">
    <citation type="journal article" name="Nat. Commun.">
        <title>Undinarchaeota illuminate DPANN phylogeny and the impact of gene transfer on archaeal evolution.</title>
        <authorList>
            <person name="Dombrowski N."/>
            <person name="Williams T.A."/>
            <person name="Sun J."/>
            <person name="Woodcroft B.J."/>
            <person name="Lee J.H."/>
            <person name="Minh B.Q."/>
            <person name="Rinke C."/>
            <person name="Spang A."/>
        </authorList>
    </citation>
    <scope>NUCLEOTIDE SEQUENCE [LARGE SCALE GENOMIC DNA]</scope>
    <source>
        <strain evidence="3">MAG_bin1129</strain>
    </source>
</reference>
<dbReference type="EMBL" id="DVAB01000025">
    <property type="protein sequence ID" value="HIK00513.1"/>
    <property type="molecule type" value="Genomic_DNA"/>
</dbReference>
<evidence type="ECO:0000259" key="2">
    <source>
        <dbReference type="Pfam" id="PF07786"/>
    </source>
</evidence>
<feature type="transmembrane region" description="Helical" evidence="1">
    <location>
        <begin position="218"/>
        <end position="240"/>
    </location>
</feature>
<proteinExistence type="predicted"/>
<dbReference type="InterPro" id="IPR012429">
    <property type="entry name" value="HGSNAT_cat"/>
</dbReference>
<comment type="caution">
    <text evidence="3">The sequence shown here is derived from an EMBL/GenBank/DDBJ whole genome shotgun (WGS) entry which is preliminary data.</text>
</comment>
<evidence type="ECO:0000256" key="1">
    <source>
        <dbReference type="SAM" id="Phobius"/>
    </source>
</evidence>
<feature type="domain" description="Heparan-alpha-glucosaminide N-acetyltransferase catalytic" evidence="2">
    <location>
        <begin position="15"/>
        <end position="243"/>
    </location>
</feature>
<gene>
    <name evidence="3" type="ORF">H1016_03165</name>
</gene>
<keyword evidence="1" id="KW-0472">Membrane</keyword>
<feature type="transmembrane region" description="Helical" evidence="1">
    <location>
        <begin position="21"/>
        <end position="42"/>
    </location>
</feature>
<dbReference type="AlphaFoldDB" id="A0A832V1P8"/>
<sequence>MFQKLFSTAEHLENRYWEIDFLRGAAIIAMVISNFITDLGYFNILDINSLSGFWWLFSRATAVIFIFLVGVSLTLSYSRTQSAKRAAQSQILLKYLKRGLKIFGWGLIITFVSWLFLKQDLILFGVLHLIGISIILAYPLLKFRFANLFLGAFLVAMWSYSQNFWINSMWLLWLAPLNNYFSVDYLPLIPWFSAVLIGIFIGNTLYTGGIRNFKIPKFENLLLIKFLTFLGRNSLLIYLIHQPILILALKILSG</sequence>
<feature type="transmembrane region" description="Helical" evidence="1">
    <location>
        <begin position="122"/>
        <end position="141"/>
    </location>
</feature>
<feature type="transmembrane region" description="Helical" evidence="1">
    <location>
        <begin position="185"/>
        <end position="206"/>
    </location>
</feature>
<feature type="transmembrane region" description="Helical" evidence="1">
    <location>
        <begin position="99"/>
        <end position="116"/>
    </location>
</feature>
<keyword evidence="4" id="KW-1185">Reference proteome</keyword>